<feature type="site" description="Transition state stabilizer" evidence="10">
    <location>
        <position position="136"/>
    </location>
</feature>
<gene>
    <name evidence="13" type="ORF">DXH78_10425</name>
</gene>
<evidence type="ECO:0000256" key="2">
    <source>
        <dbReference type="ARBA" id="ARBA00004713"/>
    </source>
</evidence>
<feature type="site" description="Transition state stabilizer" evidence="10">
    <location>
        <position position="212"/>
    </location>
</feature>
<evidence type="ECO:0000256" key="5">
    <source>
        <dbReference type="ARBA" id="ARBA00019077"/>
    </source>
</evidence>
<keyword evidence="11" id="KW-1003">Cell membrane</keyword>
<dbReference type="Gene3D" id="3.40.50.2000">
    <property type="entry name" value="Glycogen Phosphorylase B"/>
    <property type="match status" value="1"/>
</dbReference>
<dbReference type="InterPro" id="IPR038107">
    <property type="entry name" value="Glycos_transf_N_sf"/>
</dbReference>
<dbReference type="PANTHER" id="PTHR42755">
    <property type="entry name" value="3-DEOXY-MANNO-OCTULOSONATE CYTIDYLYLTRANSFERASE"/>
    <property type="match status" value="1"/>
</dbReference>
<name>A0A371BC63_9BRAD</name>
<dbReference type="InterPro" id="IPR007507">
    <property type="entry name" value="Glycos_transf_N"/>
</dbReference>
<dbReference type="GO" id="GO:0009244">
    <property type="term" value="P:lipopolysaccharide core region biosynthetic process"/>
    <property type="evidence" value="ECO:0007669"/>
    <property type="project" value="UniProtKB-UniRule"/>
</dbReference>
<dbReference type="OrthoDB" id="9789797at2"/>
<keyword evidence="11" id="KW-0472">Membrane</keyword>
<dbReference type="GO" id="GO:0005886">
    <property type="term" value="C:plasma membrane"/>
    <property type="evidence" value="ECO:0007669"/>
    <property type="project" value="UniProtKB-SubCell"/>
</dbReference>
<dbReference type="AlphaFoldDB" id="A0A371BC63"/>
<comment type="subcellular location">
    <subcellularLocation>
        <location evidence="11">Cell membrane</location>
    </subcellularLocation>
</comment>
<evidence type="ECO:0000313" key="14">
    <source>
        <dbReference type="Proteomes" id="UP000263993"/>
    </source>
</evidence>
<comment type="caution">
    <text evidence="13">The sequence shown here is derived from an EMBL/GenBank/DDBJ whole genome shotgun (WGS) entry which is preliminary data.</text>
</comment>
<comment type="similarity">
    <text evidence="3">Belongs to the glycosyltransferase group 1 family. Glycosyltransferase 30 subfamily.</text>
</comment>
<dbReference type="PANTHER" id="PTHR42755:SF1">
    <property type="entry name" value="3-DEOXY-D-MANNO-OCTULOSONIC ACID TRANSFERASE, MITOCHONDRIAL-RELATED"/>
    <property type="match status" value="1"/>
</dbReference>
<evidence type="ECO:0000259" key="12">
    <source>
        <dbReference type="Pfam" id="PF04413"/>
    </source>
</evidence>
<protein>
    <recommendedName>
        <fullName evidence="5 11">3-deoxy-D-manno-octulosonic acid transferase</fullName>
        <shortName evidence="11">Kdo transferase</shortName>
        <ecNumber evidence="4 11">2.4.99.12</ecNumber>
    </recommendedName>
    <alternativeName>
        <fullName evidence="7 11">Lipid IV(A) 3-deoxy-D-manno-octulosonic acid transferase</fullName>
    </alternativeName>
</protein>
<feature type="active site" description="Proton acceptor" evidence="9">
    <location>
        <position position="68"/>
    </location>
</feature>
<keyword evidence="14" id="KW-1185">Reference proteome</keyword>
<evidence type="ECO:0000313" key="13">
    <source>
        <dbReference type="EMBL" id="RDV04941.1"/>
    </source>
</evidence>
<evidence type="ECO:0000256" key="3">
    <source>
        <dbReference type="ARBA" id="ARBA00006380"/>
    </source>
</evidence>
<comment type="function">
    <text evidence="1 11">Involved in lipopolysaccharide (LPS) biosynthesis. Catalyzes the transfer of 3-deoxy-D-manno-octulosonate (Kdo) residue(s) from CMP-Kdo to lipid IV(A), the tetraacyldisaccharide-1,4'-bisphosphate precursor of lipid A.</text>
</comment>
<dbReference type="SUPFAM" id="SSF53756">
    <property type="entry name" value="UDP-Glycosyltransferase/glycogen phosphorylase"/>
    <property type="match status" value="1"/>
</dbReference>
<dbReference type="Gene3D" id="3.40.50.11720">
    <property type="entry name" value="3-Deoxy-D-manno-octulosonic-acid transferase, N-terminal domain"/>
    <property type="match status" value="1"/>
</dbReference>
<reference evidence="14" key="1">
    <citation type="submission" date="2018-08" db="EMBL/GenBank/DDBJ databases">
        <authorList>
            <person name="Kim S.-J."/>
            <person name="Jung G.-Y."/>
        </authorList>
    </citation>
    <scope>NUCLEOTIDE SEQUENCE [LARGE SCALE GENOMIC DNA]</scope>
    <source>
        <strain evidence="14">GY_H</strain>
    </source>
</reference>
<evidence type="ECO:0000256" key="9">
    <source>
        <dbReference type="PIRSR" id="PIRSR639901-1"/>
    </source>
</evidence>
<evidence type="ECO:0000256" key="6">
    <source>
        <dbReference type="ARBA" id="ARBA00022679"/>
    </source>
</evidence>
<organism evidence="13 14">
    <name type="scientific">Undibacter mobilis</name>
    <dbReference type="NCBI Taxonomy" id="2292256"/>
    <lineage>
        <taxon>Bacteria</taxon>
        <taxon>Pseudomonadati</taxon>
        <taxon>Pseudomonadota</taxon>
        <taxon>Alphaproteobacteria</taxon>
        <taxon>Hyphomicrobiales</taxon>
        <taxon>Nitrobacteraceae</taxon>
        <taxon>Undibacter</taxon>
    </lineage>
</organism>
<dbReference type="FunFam" id="3.40.50.2000:FF:000032">
    <property type="entry name" value="3-deoxy-D-manno-octulosonic acid transferase"/>
    <property type="match status" value="1"/>
</dbReference>
<comment type="catalytic activity">
    <reaction evidence="8 11">
        <text>lipid IVA (E. coli) + CMP-3-deoxy-beta-D-manno-octulosonate = alpha-Kdo-(2-&gt;6)-lipid IVA (E. coli) + CMP + H(+)</text>
        <dbReference type="Rhea" id="RHEA:28066"/>
        <dbReference type="ChEBI" id="CHEBI:15378"/>
        <dbReference type="ChEBI" id="CHEBI:58603"/>
        <dbReference type="ChEBI" id="CHEBI:60364"/>
        <dbReference type="ChEBI" id="CHEBI:60377"/>
        <dbReference type="ChEBI" id="CHEBI:85987"/>
        <dbReference type="EC" id="2.4.99.12"/>
    </reaction>
</comment>
<dbReference type="UniPathway" id="UPA00958"/>
<evidence type="ECO:0000256" key="8">
    <source>
        <dbReference type="ARBA" id="ARBA00049183"/>
    </source>
</evidence>
<evidence type="ECO:0000256" key="1">
    <source>
        <dbReference type="ARBA" id="ARBA00003394"/>
    </source>
</evidence>
<dbReference type="GO" id="GO:0009245">
    <property type="term" value="P:lipid A biosynthetic process"/>
    <property type="evidence" value="ECO:0007669"/>
    <property type="project" value="TreeGrafter"/>
</dbReference>
<evidence type="ECO:0000256" key="11">
    <source>
        <dbReference type="RuleBase" id="RU365103"/>
    </source>
</evidence>
<keyword evidence="6 11" id="KW-0808">Transferase</keyword>
<evidence type="ECO:0000256" key="4">
    <source>
        <dbReference type="ARBA" id="ARBA00012621"/>
    </source>
</evidence>
<dbReference type="Pfam" id="PF04413">
    <property type="entry name" value="Glycos_transf_N"/>
    <property type="match status" value="1"/>
</dbReference>
<comment type="pathway">
    <text evidence="2 11">Bacterial outer membrane biogenesis; LPS core biosynthesis.</text>
</comment>
<dbReference type="EMBL" id="QRGO01000001">
    <property type="protein sequence ID" value="RDV04941.1"/>
    <property type="molecule type" value="Genomic_DNA"/>
</dbReference>
<dbReference type="RefSeq" id="WP_115516968.1">
    <property type="nucleotide sequence ID" value="NZ_QRGO01000001.1"/>
</dbReference>
<sequence length="435" mass="47219">MSSTHLTLVLHTYRTLSRLLMPLAPLLLARRLKRGKEIGQRLGERYGRSKLARPPGALVWLHGASVGELMSALPLIERIAAQGVNMLVTSGTVTSAEMAARRLPPGVIHQFVPLDAPAYMHRFLERWRPDLALLVESDLWPNMVIEASQRGVPMILINGRMSEASFQRWQRLPRTIFNLLRRFDLCLAGTPGDALRLTELGAPRVVTTGNLKLDVPPPPADAAKLQALGDAIGHRPLIAAASTHPGEDAPMIEAHLRLRGNFPGLLTLIAPRHPDRGEDILNLAREAGLNAVQRSRGEPLTASTDIYIADTMGELGLIYRLAEAVFVGGSLVEHGGQNPIEPAKLGAAILHGPHVWNFADIYEALDAAHGAEPVSDADRLTAAFAALLANDDTRKSVTTAARRTVDALGGALSRTLKMLDPYLMHLMLRGRGDHA</sequence>
<accession>A0A371BC63</accession>
<dbReference type="InterPro" id="IPR039901">
    <property type="entry name" value="Kdotransferase"/>
</dbReference>
<keyword evidence="11" id="KW-0448">Lipopolysaccharide biosynthesis</keyword>
<evidence type="ECO:0000256" key="7">
    <source>
        <dbReference type="ARBA" id="ARBA00031445"/>
    </source>
</evidence>
<feature type="domain" description="3-deoxy-D-manno-octulosonic-acid transferase N-terminal" evidence="12">
    <location>
        <begin position="40"/>
        <end position="214"/>
    </location>
</feature>
<evidence type="ECO:0000256" key="10">
    <source>
        <dbReference type="PIRSR" id="PIRSR639901-2"/>
    </source>
</evidence>
<dbReference type="GO" id="GO:0043842">
    <property type="term" value="F:Kdo transferase activity"/>
    <property type="evidence" value="ECO:0007669"/>
    <property type="project" value="UniProtKB-EC"/>
</dbReference>
<dbReference type="EC" id="2.4.99.12" evidence="4 11"/>
<proteinExistence type="inferred from homology"/>
<dbReference type="Proteomes" id="UP000263993">
    <property type="component" value="Unassembled WGS sequence"/>
</dbReference>